<feature type="region of interest" description="Disordered" evidence="1">
    <location>
        <begin position="825"/>
        <end position="863"/>
    </location>
</feature>
<organism evidence="4 5">
    <name type="scientific">Phytophthora palmivora</name>
    <dbReference type="NCBI Taxonomy" id="4796"/>
    <lineage>
        <taxon>Eukaryota</taxon>
        <taxon>Sar</taxon>
        <taxon>Stramenopiles</taxon>
        <taxon>Oomycota</taxon>
        <taxon>Peronosporomycetes</taxon>
        <taxon>Peronosporales</taxon>
        <taxon>Peronosporaceae</taxon>
        <taxon>Phytophthora</taxon>
    </lineage>
</organism>
<feature type="region of interest" description="Disordered" evidence="1">
    <location>
        <begin position="566"/>
        <end position="589"/>
    </location>
</feature>
<feature type="domain" description="Retroviral polymerase SH3-like" evidence="3">
    <location>
        <begin position="762"/>
        <end position="811"/>
    </location>
</feature>
<feature type="compositionally biased region" description="Low complexity" evidence="1">
    <location>
        <begin position="851"/>
        <end position="860"/>
    </location>
</feature>
<evidence type="ECO:0000313" key="4">
    <source>
        <dbReference type="EMBL" id="POM64836.1"/>
    </source>
</evidence>
<evidence type="ECO:0000313" key="5">
    <source>
        <dbReference type="Proteomes" id="UP000237271"/>
    </source>
</evidence>
<comment type="caution">
    <text evidence="4">The sequence shown here is derived from an EMBL/GenBank/DDBJ whole genome shotgun (WGS) entry which is preliminary data.</text>
</comment>
<name>A0A2P4XH15_9STRA</name>
<dbReference type="InterPro" id="IPR043502">
    <property type="entry name" value="DNA/RNA_pol_sf"/>
</dbReference>
<gene>
    <name evidence="4" type="ORF">PHPALM_19581</name>
</gene>
<dbReference type="InterPro" id="IPR013103">
    <property type="entry name" value="RVT_2"/>
</dbReference>
<dbReference type="OrthoDB" id="125830at2759"/>
<dbReference type="PANTHER" id="PTHR11439:SF440">
    <property type="entry name" value="INTEGRASE CATALYTIC DOMAIN-CONTAINING PROTEIN"/>
    <property type="match status" value="1"/>
</dbReference>
<dbReference type="EMBL" id="NCKW01011049">
    <property type="protein sequence ID" value="POM64836.1"/>
    <property type="molecule type" value="Genomic_DNA"/>
</dbReference>
<dbReference type="SUPFAM" id="SSF56672">
    <property type="entry name" value="DNA/RNA polymerases"/>
    <property type="match status" value="1"/>
</dbReference>
<dbReference type="PANTHER" id="PTHR11439">
    <property type="entry name" value="GAG-POL-RELATED RETROTRANSPOSON"/>
    <property type="match status" value="1"/>
</dbReference>
<keyword evidence="5" id="KW-1185">Reference proteome</keyword>
<accession>A0A2P4XH15</accession>
<evidence type="ECO:0000259" key="2">
    <source>
        <dbReference type="Pfam" id="PF07727"/>
    </source>
</evidence>
<dbReference type="Proteomes" id="UP000237271">
    <property type="component" value="Unassembled WGS sequence"/>
</dbReference>
<feature type="domain" description="Retroviral polymerase SH3-like" evidence="3">
    <location>
        <begin position="699"/>
        <end position="756"/>
    </location>
</feature>
<protein>
    <submittedName>
        <fullName evidence="4">Integrase catalytic core protein</fullName>
    </submittedName>
</protein>
<proteinExistence type="predicted"/>
<dbReference type="InterPro" id="IPR057670">
    <property type="entry name" value="SH3_retrovirus"/>
</dbReference>
<feature type="domain" description="Reverse transcriptase Ty1/copia-type" evidence="2">
    <location>
        <begin position="893"/>
        <end position="1145"/>
    </location>
</feature>
<evidence type="ECO:0000259" key="3">
    <source>
        <dbReference type="Pfam" id="PF25597"/>
    </source>
</evidence>
<dbReference type="Pfam" id="PF25597">
    <property type="entry name" value="SH3_retrovirus"/>
    <property type="match status" value="2"/>
</dbReference>
<dbReference type="Pfam" id="PF07727">
    <property type="entry name" value="RVT_2"/>
    <property type="match status" value="1"/>
</dbReference>
<dbReference type="CDD" id="cd09272">
    <property type="entry name" value="RNase_HI_RT_Ty1"/>
    <property type="match status" value="1"/>
</dbReference>
<evidence type="ECO:0000256" key="1">
    <source>
        <dbReference type="SAM" id="MobiDB-lite"/>
    </source>
</evidence>
<feature type="region of interest" description="Disordered" evidence="1">
    <location>
        <begin position="138"/>
        <end position="170"/>
    </location>
</feature>
<reference evidence="4 5" key="1">
    <citation type="journal article" date="2017" name="Genome Biol. Evol.">
        <title>Phytophthora megakarya and P. palmivora, closely related causal agents of cacao black pod rot, underwent increases in genome sizes and gene numbers by different mechanisms.</title>
        <authorList>
            <person name="Ali S.S."/>
            <person name="Shao J."/>
            <person name="Lary D.J."/>
            <person name="Kronmiller B."/>
            <person name="Shen D."/>
            <person name="Strem M.D."/>
            <person name="Amoako-Attah I."/>
            <person name="Akrofi A.Y."/>
            <person name="Begoude B.A."/>
            <person name="Ten Hoopen G.M."/>
            <person name="Coulibaly K."/>
            <person name="Kebe B.I."/>
            <person name="Melnick R.L."/>
            <person name="Guiltinan M.J."/>
            <person name="Tyler B.M."/>
            <person name="Meinhardt L.W."/>
            <person name="Bailey B.A."/>
        </authorList>
    </citation>
    <scope>NUCLEOTIDE SEQUENCE [LARGE SCALE GENOMIC DNA]</scope>
    <source>
        <strain evidence="5">sbr112.9</strain>
    </source>
</reference>
<sequence length="1395" mass="155581">MDLDQFKHGNNKRAKDTATAAFQWFVESEHVEFDYVKQCIEQDNIASDLSLVRKRNLTVDAGEVFFVRFIRMKTYEKQGVLRFPDAGFVTCPPHAMTAVIITQIAPIAALIDNLTNIPMDAAFQDAELEQKMPVPVPVGQHDGGEVESHAAAPGQGGGGDPGAKNAGAGNQGGVETEMMALLRVMAKRMDMLEESNTKVEKTLAGKKDDLRVDTFKKLAIRPFSGKELYVGLGSGFLEWGKRFERQIVLAQAACRFTWTEFVKIDLHGNYLTETAERYYNRQVESWWSQMPTLQYVMEKMLETYKTNLTPARAMQLFTAPNDPKRTWPEHYVYLVAVSEVTGGGADYLVLNNVVQYASADLRTSLMAKIDSTRTDYLAHAEELAYFAQAWENETKKNNLGRELVGAPNGDPLNITMKGTLTLRVKVCGREQTLKLTNVYYAADVVHNLLSYGSLDAMGYSLVQRGGRRVLAAKDGERVVFDVDLRKNVLVVEGTVVKVNKAPAEVIMSALSGEAHSADNFPPDVQQGTLVEFHKRLGHLNYDSVERLARDPSSGIALTDHKRVNRLTCAEGKQSKGRQSRKDSGAHSPTYRIGGVICSDLKGPMKPRDRFLAKTKDQAVKKFEHFLVFFDKETKGVARQRSEVNNQASYGEAERMHRTYAAYILNRAPTNANPGHVSPLKVLTKLTPQLGKIVVFGSPCTVYRAPSNKTFSQRAQQGMIIGIGEEVKGYRIYLSKDKKVVTSQHVRNIETLDEPQNLQVRHSRAPSNKNFSQRAQQGMIIGIGEEVKGYRIYLSKDKKVVTSQHVRNIETLDETQNLQVQRLYKDEDEAEAEQSRGAAKRSEAGWTRRAAGKAAPAGADLAETDQQDTVAENVKIGWEKAMVDELRALEENGVCEVVRPPKGVCVLHTKWVYKTKLDAEGLIERLKGRLVACRNEQTFGVNYSVTFAAVIDMTSVKVIFVLARKWRVSAKHGDVLNAYVKADKEEDLRIYIKVPQGMKISEEILKKLGVEKDAEVALELKKALYRLKQAGRLWSKLLHSKLVDIGFHQSHVDMCVYYRYKTGVLIVVGVYVDDLLVTGTQQHAVNVFFEELKSLDIKDLGCARKFLGMRLEYCEDDGYDLDQEVTIDELPQAYGLEKAHAVRAPIGEYWNEAQDTSSEMLPIDGRAGAVTVRTFQSIVGSLLWMARCTRPDIAFAVHKATRRTHAPTVADWKLAKRVLRYLAGTKSLKLRMKEVDDKGQSLRVIGYSDADYAGDQADRKSTTGGLVTVDGMPISRICKKQGGVSLSTMEAEYTAASVVAQEMLGVREFLGELKVPLKAPMELRVDNQAAQKQLGGEQSSGKAKHIDVRIKFVGDYVRGGVLRAEYLETKAMPADLLTKALSVQRMIELRARVGLH</sequence>